<organism evidence="5 6">
    <name type="scientific">Morchella conica CCBAS932</name>
    <dbReference type="NCBI Taxonomy" id="1392247"/>
    <lineage>
        <taxon>Eukaryota</taxon>
        <taxon>Fungi</taxon>
        <taxon>Dikarya</taxon>
        <taxon>Ascomycota</taxon>
        <taxon>Pezizomycotina</taxon>
        <taxon>Pezizomycetes</taxon>
        <taxon>Pezizales</taxon>
        <taxon>Morchellaceae</taxon>
        <taxon>Morchella</taxon>
    </lineage>
</organism>
<dbReference type="InterPro" id="IPR054471">
    <property type="entry name" value="GPIID_WHD"/>
</dbReference>
<evidence type="ECO:0000313" key="5">
    <source>
        <dbReference type="EMBL" id="RPB12060.1"/>
    </source>
</evidence>
<dbReference type="InterPro" id="IPR036770">
    <property type="entry name" value="Ankyrin_rpt-contain_sf"/>
</dbReference>
<gene>
    <name evidence="5" type="ORF">P167DRAFT_605972</name>
</gene>
<keyword evidence="1" id="KW-0677">Repeat</keyword>
<dbReference type="SUPFAM" id="SSF48403">
    <property type="entry name" value="Ankyrin repeat"/>
    <property type="match status" value="1"/>
</dbReference>
<accession>A0A3N4KNH5</accession>
<dbReference type="Pfam" id="PF22939">
    <property type="entry name" value="WHD_GPIID"/>
    <property type="match status" value="1"/>
</dbReference>
<dbReference type="Proteomes" id="UP000277580">
    <property type="component" value="Unassembled WGS sequence"/>
</dbReference>
<dbReference type="STRING" id="1392247.A0A3N4KNH5"/>
<keyword evidence="6" id="KW-1185">Reference proteome</keyword>
<dbReference type="Pfam" id="PF24809">
    <property type="entry name" value="DUF7708"/>
    <property type="match status" value="1"/>
</dbReference>
<dbReference type="SMART" id="SM00248">
    <property type="entry name" value="ANK"/>
    <property type="match status" value="6"/>
</dbReference>
<evidence type="ECO:0000313" key="6">
    <source>
        <dbReference type="Proteomes" id="UP000277580"/>
    </source>
</evidence>
<dbReference type="EMBL" id="ML119131">
    <property type="protein sequence ID" value="RPB12060.1"/>
    <property type="molecule type" value="Genomic_DNA"/>
</dbReference>
<evidence type="ECO:0000256" key="1">
    <source>
        <dbReference type="ARBA" id="ARBA00022737"/>
    </source>
</evidence>
<name>A0A3N4KNH5_9PEZI</name>
<dbReference type="Pfam" id="PF12796">
    <property type="entry name" value="Ank_2"/>
    <property type="match status" value="2"/>
</dbReference>
<dbReference type="InterPro" id="IPR027417">
    <property type="entry name" value="P-loop_NTPase"/>
</dbReference>
<dbReference type="Gene3D" id="1.25.40.20">
    <property type="entry name" value="Ankyrin repeat-containing domain"/>
    <property type="match status" value="1"/>
</dbReference>
<evidence type="ECO:0000259" key="3">
    <source>
        <dbReference type="Pfam" id="PF24809"/>
    </source>
</evidence>
<dbReference type="AlphaFoldDB" id="A0A3N4KNH5"/>
<dbReference type="SUPFAM" id="SSF52540">
    <property type="entry name" value="P-loop containing nucleoside triphosphate hydrolases"/>
    <property type="match status" value="1"/>
</dbReference>
<proteinExistence type="predicted"/>
<reference evidence="5 6" key="1">
    <citation type="journal article" date="2018" name="Nat. Ecol. Evol.">
        <title>Pezizomycetes genomes reveal the molecular basis of ectomycorrhizal truffle lifestyle.</title>
        <authorList>
            <person name="Murat C."/>
            <person name="Payen T."/>
            <person name="Noel B."/>
            <person name="Kuo A."/>
            <person name="Morin E."/>
            <person name="Chen J."/>
            <person name="Kohler A."/>
            <person name="Krizsan K."/>
            <person name="Balestrini R."/>
            <person name="Da Silva C."/>
            <person name="Montanini B."/>
            <person name="Hainaut M."/>
            <person name="Levati E."/>
            <person name="Barry K.W."/>
            <person name="Belfiori B."/>
            <person name="Cichocki N."/>
            <person name="Clum A."/>
            <person name="Dockter R.B."/>
            <person name="Fauchery L."/>
            <person name="Guy J."/>
            <person name="Iotti M."/>
            <person name="Le Tacon F."/>
            <person name="Lindquist E.A."/>
            <person name="Lipzen A."/>
            <person name="Malagnac F."/>
            <person name="Mello A."/>
            <person name="Molinier V."/>
            <person name="Miyauchi S."/>
            <person name="Poulain J."/>
            <person name="Riccioni C."/>
            <person name="Rubini A."/>
            <person name="Sitrit Y."/>
            <person name="Splivallo R."/>
            <person name="Traeger S."/>
            <person name="Wang M."/>
            <person name="Zifcakova L."/>
            <person name="Wipf D."/>
            <person name="Zambonelli A."/>
            <person name="Paolocci F."/>
            <person name="Nowrousian M."/>
            <person name="Ottonello S."/>
            <person name="Baldrian P."/>
            <person name="Spatafora J.W."/>
            <person name="Henrissat B."/>
            <person name="Nagy L.G."/>
            <person name="Aury J.M."/>
            <person name="Wincker P."/>
            <person name="Grigoriev I.V."/>
            <person name="Bonfante P."/>
            <person name="Martin F.M."/>
        </authorList>
    </citation>
    <scope>NUCLEOTIDE SEQUENCE [LARGE SCALE GENOMIC DNA]</scope>
    <source>
        <strain evidence="5 6">CCBAS932</strain>
    </source>
</reference>
<evidence type="ECO:0000259" key="2">
    <source>
        <dbReference type="Pfam" id="PF22939"/>
    </source>
</evidence>
<dbReference type="InterPro" id="IPR056125">
    <property type="entry name" value="DUF7708"/>
</dbReference>
<dbReference type="Pfam" id="PF24883">
    <property type="entry name" value="NPHP3_N"/>
    <property type="match status" value="1"/>
</dbReference>
<dbReference type="PANTHER" id="PTHR10039">
    <property type="entry name" value="AMELOGENIN"/>
    <property type="match status" value="1"/>
</dbReference>
<dbReference type="InParanoid" id="A0A3N4KNH5"/>
<evidence type="ECO:0000259" key="4">
    <source>
        <dbReference type="Pfam" id="PF24883"/>
    </source>
</evidence>
<feature type="domain" description="DUF7708" evidence="3">
    <location>
        <begin position="60"/>
        <end position="199"/>
    </location>
</feature>
<dbReference type="InterPro" id="IPR056884">
    <property type="entry name" value="NPHP3-like_N"/>
</dbReference>
<feature type="domain" description="GPI inositol-deacylase winged helix" evidence="2">
    <location>
        <begin position="565"/>
        <end position="650"/>
    </location>
</feature>
<feature type="domain" description="Nephrocystin 3-like N-terminal" evidence="4">
    <location>
        <begin position="291"/>
        <end position="455"/>
    </location>
</feature>
<dbReference type="OrthoDB" id="4062651at2759"/>
<dbReference type="InterPro" id="IPR002110">
    <property type="entry name" value="Ankyrin_rpt"/>
</dbReference>
<sequence>MGFRIDPWLQARERYLDAINDEQKVLFQSATLENLFHIYSTGTVETQHRAKSRSNTAAKKLQSFVAAVDYFGGVIDAPPSAVSLILRTIWGGFRALLYLSSNFKKYYSKLVNVLKKVGDIVFRFNAYERLFPTHKHVIGYMPFVYLDVLEFCMQANNLFRSARSRQCTIQNLWKSFMEDSGGSLRRIQHYMERVEIEASLSYIIEETADKERHRKEIERRDLVYEHVGGGEKRALSSRIRALEHFRAQKEWERQLVMLEQEKIDGISALQNLSQCQPKWKHHKLQRERSAGTGKWITLTHEFCSWISQGSSSCIWLYGIAGSGKTMLTTAVIDTIKSEHDLEDALLAYFYCDYKNNVTLQAREIVGNIIQQLSSDPRVSKRIVRTIKNIYKNDCVPSMQELSNILFLSIKELPKVFIVLDGLDECNEKERELILPWLVMLGRSTASIVKLFVSSRVEDDIRKSFTGRNWFSIAASSKSVSPDISMVIGNTIKTKIRDEKFCVRNPIFLQEIIDTLVEKGKGRFLWVRFQLNDICEEMSEDGVRNVLNNLPSDLNETYTRALVEIIHQGAAQIDLAQKAFRWIVAARRALTLDELREAVSIEVKDRSVDFDKVPEASQVFRACGKLVVYDHQDRSIHLAHYTVQQFLVSDVSLDEIDISRQLTNFHFRSEVAEIEAANICVTYLMFNDFEDDFERERTLAVTQSEIPHLTATSWIPDMIGLVKKTKSDMLIFLRKAGFSRPSVDINQYFNLLLRPCRATRIKNRFLDYIINHWVEHTIYLEGSHGMIESFAELVLDHKVYFNFRPWGNGEIGMSDRLCENVFRWAVKNDYGHIIAILLASFTQRTGYKPFDTPPVKILDYIASSYINCLVEDELSFYYAAKMGYERTLQLLVSNHGQKLFSCFYTTPTIKTAIIIAMSNGHERAAMLLLETFAETPEFELGYDQNSYHLNFTPELSSPSNKNNYLPLHLAAKFRLKNVVEILLSSFGYEKYAAINGPDPSGYRPVHYCAQNGDLEILKLLYLTRNLTLNSWTDDDEKSTALYLALYNGHEDVVTFLLGVKACVDEKTYTLALKATQPGRQVLEAIPLTLEASIRSGYRPKVQNFLVSHHSTLTRTTERRDILRSLPIKTIVASSKVNDTEVLEELLLWASEHGQSDILIEIFVGAAEGGAGNLVKRLVGMGVDVEARNSFKRRAISLAVRNGHEHVVKILVEAGTTKTSKKIREIIL</sequence>
<protein>
    <submittedName>
        <fullName evidence="5">Uncharacterized protein</fullName>
    </submittedName>
</protein>
<dbReference type="Gene3D" id="3.40.50.300">
    <property type="entry name" value="P-loop containing nucleotide triphosphate hydrolases"/>
    <property type="match status" value="1"/>
</dbReference>